<feature type="compositionally biased region" description="Basic residues" evidence="1">
    <location>
        <begin position="1"/>
        <end position="10"/>
    </location>
</feature>
<accession>A0A0A9H541</accession>
<protein>
    <submittedName>
        <fullName evidence="2">Uncharacterized protein</fullName>
    </submittedName>
</protein>
<evidence type="ECO:0000256" key="1">
    <source>
        <dbReference type="SAM" id="MobiDB-lite"/>
    </source>
</evidence>
<reference evidence="2" key="2">
    <citation type="journal article" date="2015" name="Data Brief">
        <title>Shoot transcriptome of the giant reed, Arundo donax.</title>
        <authorList>
            <person name="Barrero R.A."/>
            <person name="Guerrero F.D."/>
            <person name="Moolhuijzen P."/>
            <person name="Goolsby J.A."/>
            <person name="Tidwell J."/>
            <person name="Bellgard S.E."/>
            <person name="Bellgard M.I."/>
        </authorList>
    </citation>
    <scope>NUCLEOTIDE SEQUENCE</scope>
    <source>
        <tissue evidence="2">Shoot tissue taken approximately 20 cm above the soil surface</tissue>
    </source>
</reference>
<feature type="region of interest" description="Disordered" evidence="1">
    <location>
        <begin position="1"/>
        <end position="36"/>
    </location>
</feature>
<organism evidence="2">
    <name type="scientific">Arundo donax</name>
    <name type="common">Giant reed</name>
    <name type="synonym">Donax arundinaceus</name>
    <dbReference type="NCBI Taxonomy" id="35708"/>
    <lineage>
        <taxon>Eukaryota</taxon>
        <taxon>Viridiplantae</taxon>
        <taxon>Streptophyta</taxon>
        <taxon>Embryophyta</taxon>
        <taxon>Tracheophyta</taxon>
        <taxon>Spermatophyta</taxon>
        <taxon>Magnoliopsida</taxon>
        <taxon>Liliopsida</taxon>
        <taxon>Poales</taxon>
        <taxon>Poaceae</taxon>
        <taxon>PACMAD clade</taxon>
        <taxon>Arundinoideae</taxon>
        <taxon>Arundineae</taxon>
        <taxon>Arundo</taxon>
    </lineage>
</organism>
<evidence type="ECO:0000313" key="2">
    <source>
        <dbReference type="EMBL" id="JAE30914.1"/>
    </source>
</evidence>
<reference evidence="2" key="1">
    <citation type="submission" date="2014-09" db="EMBL/GenBank/DDBJ databases">
        <authorList>
            <person name="Magalhaes I.L.F."/>
            <person name="Oliveira U."/>
            <person name="Santos F.R."/>
            <person name="Vidigal T.H.D.A."/>
            <person name="Brescovit A.D."/>
            <person name="Santos A.J."/>
        </authorList>
    </citation>
    <scope>NUCLEOTIDE SEQUENCE</scope>
    <source>
        <tissue evidence="2">Shoot tissue taken approximately 20 cm above the soil surface</tissue>
    </source>
</reference>
<proteinExistence type="predicted"/>
<sequence length="59" mass="6909">MKHPAHRQKKLTNESLPKDQHLNQGNPTRPECHINHHHLKPLTGEDQYLSQGHQWQGKC</sequence>
<name>A0A0A9H541_ARUDO</name>
<dbReference type="AlphaFoldDB" id="A0A0A9H541"/>
<dbReference type="EMBL" id="GBRH01166982">
    <property type="protein sequence ID" value="JAE30914.1"/>
    <property type="molecule type" value="Transcribed_RNA"/>
</dbReference>